<gene>
    <name evidence="1" type="ORF">AGLY_008351</name>
</gene>
<protein>
    <submittedName>
        <fullName evidence="1">Uncharacterized protein</fullName>
    </submittedName>
</protein>
<dbReference type="AlphaFoldDB" id="A0A6G0TLN2"/>
<dbReference type="Proteomes" id="UP000475862">
    <property type="component" value="Unassembled WGS sequence"/>
</dbReference>
<organism evidence="1 2">
    <name type="scientific">Aphis glycines</name>
    <name type="common">Soybean aphid</name>
    <dbReference type="NCBI Taxonomy" id="307491"/>
    <lineage>
        <taxon>Eukaryota</taxon>
        <taxon>Metazoa</taxon>
        <taxon>Ecdysozoa</taxon>
        <taxon>Arthropoda</taxon>
        <taxon>Hexapoda</taxon>
        <taxon>Insecta</taxon>
        <taxon>Pterygota</taxon>
        <taxon>Neoptera</taxon>
        <taxon>Paraneoptera</taxon>
        <taxon>Hemiptera</taxon>
        <taxon>Sternorrhyncha</taxon>
        <taxon>Aphidomorpha</taxon>
        <taxon>Aphidoidea</taxon>
        <taxon>Aphididae</taxon>
        <taxon>Aphidini</taxon>
        <taxon>Aphis</taxon>
        <taxon>Aphis</taxon>
    </lineage>
</organism>
<reference evidence="1 2" key="1">
    <citation type="submission" date="2019-08" db="EMBL/GenBank/DDBJ databases">
        <title>The genome of the soybean aphid Biotype 1, its phylome, world population structure and adaptation to the North American continent.</title>
        <authorList>
            <person name="Giordano R."/>
            <person name="Donthu R.K."/>
            <person name="Hernandez A.G."/>
            <person name="Wright C.L."/>
            <person name="Zimin A.V."/>
        </authorList>
    </citation>
    <scope>NUCLEOTIDE SEQUENCE [LARGE SCALE GENOMIC DNA]</scope>
    <source>
        <tissue evidence="1">Whole aphids</tissue>
    </source>
</reference>
<proteinExistence type="predicted"/>
<evidence type="ECO:0000313" key="1">
    <source>
        <dbReference type="EMBL" id="KAE9535059.1"/>
    </source>
</evidence>
<keyword evidence="2" id="KW-1185">Reference proteome</keyword>
<sequence length="249" mass="29508">MLIFPYDVTSVWHDNNLIRIVFLNGVRQNLLKQFNHRCIIQSLIKAKLKLLYTDLQCYTLVRQKHEVRCNFIIMQFSDSVPRHYSMLFPNGYGQSHNGKYYIHDLKHYDAILVIKILPKRFENIDGFTTNYVNQTFGKDSLSCPNGCGRSYTGANRKNNLKHHLNYACGINPQFYCKFCVKYLNLLKNIEFFFQMVVIDLWSKRRLNINNLQKISLTKIKYNNQFFEKYQNRNEVDLLSCPNGCLLSYK</sequence>
<accession>A0A6G0TLN2</accession>
<dbReference type="OrthoDB" id="10004641at2759"/>
<dbReference type="EMBL" id="VYZN01000027">
    <property type="protein sequence ID" value="KAE9535059.1"/>
    <property type="molecule type" value="Genomic_DNA"/>
</dbReference>
<evidence type="ECO:0000313" key="2">
    <source>
        <dbReference type="Proteomes" id="UP000475862"/>
    </source>
</evidence>
<comment type="caution">
    <text evidence="1">The sequence shown here is derived from an EMBL/GenBank/DDBJ whole genome shotgun (WGS) entry which is preliminary data.</text>
</comment>
<name>A0A6G0TLN2_APHGL</name>